<reference evidence="5" key="2">
    <citation type="journal article" date="2008" name="Genome Biol.">
        <title>Improved genome assembly and evidence-based global gene model set for the chordate Ciona intestinalis: new insight into intron and operon populations.</title>
        <authorList>
            <person name="Satou Y."/>
            <person name="Mineta K."/>
            <person name="Ogasawara M."/>
            <person name="Sasakura Y."/>
            <person name="Shoguchi E."/>
            <person name="Ueno K."/>
            <person name="Yamada L."/>
            <person name="Matsumoto J."/>
            <person name="Wasserscheid J."/>
            <person name="Dewar K."/>
            <person name="Wiley G.B."/>
            <person name="Macmil S.L."/>
            <person name="Roe B.A."/>
            <person name="Zeller R.W."/>
            <person name="Hastings K.E."/>
            <person name="Lemaire P."/>
            <person name="Lindquist E."/>
            <person name="Endo T."/>
            <person name="Hotta K."/>
            <person name="Inaba K."/>
        </authorList>
    </citation>
    <scope>NUCLEOTIDE SEQUENCE [LARGE SCALE GENOMIC DNA]</scope>
    <source>
        <strain evidence="5">wild type</strain>
    </source>
</reference>
<dbReference type="STRING" id="7719.ENSCINP00000006964"/>
<reference evidence="6" key="1">
    <citation type="journal article" date="2002" name="Science">
        <title>The draft genome of Ciona intestinalis: insights into chordate and vertebrate origins.</title>
        <authorList>
            <person name="Dehal P."/>
            <person name="Satou Y."/>
            <person name="Campbell R.K."/>
            <person name="Chapman J."/>
            <person name="Degnan B."/>
            <person name="De Tomaso A."/>
            <person name="Davidson B."/>
            <person name="Di Gregorio A."/>
            <person name="Gelpke M."/>
            <person name="Goodstein D.M."/>
            <person name="Harafuji N."/>
            <person name="Hastings K.E."/>
            <person name="Ho I."/>
            <person name="Hotta K."/>
            <person name="Huang W."/>
            <person name="Kawashima T."/>
            <person name="Lemaire P."/>
            <person name="Martinez D."/>
            <person name="Meinertzhagen I.A."/>
            <person name="Necula S."/>
            <person name="Nonaka M."/>
            <person name="Putnam N."/>
            <person name="Rash S."/>
            <person name="Saiga H."/>
            <person name="Satake M."/>
            <person name="Terry A."/>
            <person name="Yamada L."/>
            <person name="Wang H.G."/>
            <person name="Awazu S."/>
            <person name="Azumi K."/>
            <person name="Boore J."/>
            <person name="Branno M."/>
            <person name="Chin-Bow S."/>
            <person name="DeSantis R."/>
            <person name="Doyle S."/>
            <person name="Francino P."/>
            <person name="Keys D.N."/>
            <person name="Haga S."/>
            <person name="Hayashi H."/>
            <person name="Hino K."/>
            <person name="Imai K.S."/>
            <person name="Inaba K."/>
            <person name="Kano S."/>
            <person name="Kobayashi K."/>
            <person name="Kobayashi M."/>
            <person name="Lee B.I."/>
            <person name="Makabe K.W."/>
            <person name="Manohar C."/>
            <person name="Matassi G."/>
            <person name="Medina M."/>
            <person name="Mochizuki Y."/>
            <person name="Mount S."/>
            <person name="Morishita T."/>
            <person name="Miura S."/>
            <person name="Nakayama A."/>
            <person name="Nishizaka S."/>
            <person name="Nomoto H."/>
            <person name="Ohta F."/>
            <person name="Oishi K."/>
            <person name="Rigoutsos I."/>
            <person name="Sano M."/>
            <person name="Sasaki A."/>
            <person name="Sasakura Y."/>
            <person name="Shoguchi E."/>
            <person name="Shin-i T."/>
            <person name="Spagnuolo A."/>
            <person name="Stainier D."/>
            <person name="Suzuki M.M."/>
            <person name="Tassy O."/>
            <person name="Takatori N."/>
            <person name="Tokuoka M."/>
            <person name="Yagi K."/>
            <person name="Yoshizaki F."/>
            <person name="Wada S."/>
            <person name="Zhang C."/>
            <person name="Hyatt P.D."/>
            <person name="Larimer F."/>
            <person name="Detter C."/>
            <person name="Doggett N."/>
            <person name="Glavina T."/>
            <person name="Hawkins T."/>
            <person name="Richardson P."/>
            <person name="Lucas S."/>
            <person name="Kohara Y."/>
            <person name="Levine M."/>
            <person name="Satoh N."/>
            <person name="Rokhsar D.S."/>
        </authorList>
    </citation>
    <scope>NUCLEOTIDE SEQUENCE [LARGE SCALE GENOMIC DNA]</scope>
</reference>
<keyword evidence="2" id="KW-0677">Repeat</keyword>
<dbReference type="EMBL" id="EAAA01002118">
    <property type="status" value="NOT_ANNOTATED_CDS"/>
    <property type="molecule type" value="Genomic_DNA"/>
</dbReference>
<evidence type="ECO:0000256" key="4">
    <source>
        <dbReference type="PROSITE-ProRule" id="PRU00221"/>
    </source>
</evidence>
<proteinExistence type="inferred from homology"/>
<name>F6ZML6_CIOIN</name>
<sequence>MKLIQSLNGHTANCICIEFDSTGKYFATGSADALVNLWDTNELICVRTFSRLDWPVRTLSFSSNGQLLASASEDLFIDISCVATGEKVCEVPCDSPTFTLAWHPKHKLLAYACDDKDKYNRDAGSVKLFGLPTES</sequence>
<feature type="repeat" description="WD" evidence="4">
    <location>
        <begin position="7"/>
        <end position="48"/>
    </location>
</feature>
<dbReference type="Gene3D" id="2.130.10.10">
    <property type="entry name" value="YVTN repeat-like/Quinoprotein amine dehydrogenase"/>
    <property type="match status" value="1"/>
</dbReference>
<evidence type="ECO:0000313" key="6">
    <source>
        <dbReference type="Proteomes" id="UP000008144"/>
    </source>
</evidence>
<dbReference type="PANTHER" id="PTHR22839">
    <property type="entry name" value="THO COMPLEX SUBUNIT 3 THO3"/>
    <property type="match status" value="1"/>
</dbReference>
<dbReference type="AlphaFoldDB" id="F6ZML6"/>
<comment type="similarity">
    <text evidence="3">Belongs to the THOC3 family.</text>
</comment>
<dbReference type="InterPro" id="IPR036322">
    <property type="entry name" value="WD40_repeat_dom_sf"/>
</dbReference>
<dbReference type="HOGENOM" id="CLU_1885015_0_0_1"/>
<keyword evidence="1 4" id="KW-0853">WD repeat</keyword>
<reference evidence="5" key="3">
    <citation type="submission" date="2025-08" db="UniProtKB">
        <authorList>
            <consortium name="Ensembl"/>
        </authorList>
    </citation>
    <scope>IDENTIFICATION</scope>
</reference>
<dbReference type="SUPFAM" id="SSF50978">
    <property type="entry name" value="WD40 repeat-like"/>
    <property type="match status" value="1"/>
</dbReference>
<dbReference type="PROSITE" id="PS50294">
    <property type="entry name" value="WD_REPEATS_REGION"/>
    <property type="match status" value="1"/>
</dbReference>
<organism evidence="5 6">
    <name type="scientific">Ciona intestinalis</name>
    <name type="common">Transparent sea squirt</name>
    <name type="synonym">Ascidia intestinalis</name>
    <dbReference type="NCBI Taxonomy" id="7719"/>
    <lineage>
        <taxon>Eukaryota</taxon>
        <taxon>Metazoa</taxon>
        <taxon>Chordata</taxon>
        <taxon>Tunicata</taxon>
        <taxon>Ascidiacea</taxon>
        <taxon>Phlebobranchia</taxon>
        <taxon>Cionidae</taxon>
        <taxon>Ciona</taxon>
    </lineage>
</organism>
<dbReference type="OMA" id="NGHTANC"/>
<dbReference type="InterPro" id="IPR015943">
    <property type="entry name" value="WD40/YVTN_repeat-like_dom_sf"/>
</dbReference>
<dbReference type="SMART" id="SM00320">
    <property type="entry name" value="WD40"/>
    <property type="match status" value="3"/>
</dbReference>
<dbReference type="InParanoid" id="F6ZML6"/>
<dbReference type="Ensembl" id="ENSCINT00000006964.3">
    <property type="protein sequence ID" value="ENSCINP00000006964.3"/>
    <property type="gene ID" value="ENSCING00000003396.3"/>
</dbReference>
<dbReference type="FunFam" id="2.130.10.10:FF:004266">
    <property type="entry name" value="Uncharacterized protein"/>
    <property type="match status" value="1"/>
</dbReference>
<dbReference type="InterPro" id="IPR001680">
    <property type="entry name" value="WD40_rpt"/>
</dbReference>
<dbReference type="PROSITE" id="PS50082">
    <property type="entry name" value="WD_REPEATS_2"/>
    <property type="match status" value="1"/>
</dbReference>
<dbReference type="InterPro" id="IPR040132">
    <property type="entry name" value="Tex1/THOC3"/>
</dbReference>
<keyword evidence="6" id="KW-1185">Reference proteome</keyword>
<dbReference type="Proteomes" id="UP000008144">
    <property type="component" value="Chromosome 5"/>
</dbReference>
<evidence type="ECO:0000256" key="2">
    <source>
        <dbReference type="ARBA" id="ARBA00022737"/>
    </source>
</evidence>
<evidence type="ECO:0000313" key="5">
    <source>
        <dbReference type="Ensembl" id="ENSCINP00000006964.3"/>
    </source>
</evidence>
<dbReference type="GO" id="GO:0006406">
    <property type="term" value="P:mRNA export from nucleus"/>
    <property type="evidence" value="ECO:0007669"/>
    <property type="project" value="InterPro"/>
</dbReference>
<dbReference type="GeneTree" id="ENSGT00940000166119"/>
<protein>
    <submittedName>
        <fullName evidence="5">Uncharacterized protein</fullName>
    </submittedName>
</protein>
<reference evidence="5" key="4">
    <citation type="submission" date="2025-09" db="UniProtKB">
        <authorList>
            <consortium name="Ensembl"/>
        </authorList>
    </citation>
    <scope>IDENTIFICATION</scope>
</reference>
<evidence type="ECO:0000256" key="3">
    <source>
        <dbReference type="ARBA" id="ARBA00046343"/>
    </source>
</evidence>
<dbReference type="PANTHER" id="PTHR22839:SF0">
    <property type="entry name" value="THO COMPLEX SUBUNIT 3"/>
    <property type="match status" value="1"/>
</dbReference>
<evidence type="ECO:0000256" key="1">
    <source>
        <dbReference type="ARBA" id="ARBA00022574"/>
    </source>
</evidence>
<accession>F6ZML6</accession>
<dbReference type="Pfam" id="PF00400">
    <property type="entry name" value="WD40"/>
    <property type="match status" value="2"/>
</dbReference>